<feature type="transmembrane region" description="Helical" evidence="6">
    <location>
        <begin position="147"/>
        <end position="164"/>
    </location>
</feature>
<dbReference type="Gene3D" id="1.10.3730.20">
    <property type="match status" value="1"/>
</dbReference>
<dbReference type="InterPro" id="IPR050638">
    <property type="entry name" value="AA-Vitamin_Transporters"/>
</dbReference>
<comment type="similarity">
    <text evidence="2">Belongs to the EamA transporter family.</text>
</comment>
<proteinExistence type="inferred from homology"/>
<evidence type="ECO:0000313" key="8">
    <source>
        <dbReference type="EMBL" id="SHM61280.1"/>
    </source>
</evidence>
<keyword evidence="9" id="KW-1185">Reference proteome</keyword>
<evidence type="ECO:0000256" key="5">
    <source>
        <dbReference type="ARBA" id="ARBA00023136"/>
    </source>
</evidence>
<dbReference type="SUPFAM" id="SSF103481">
    <property type="entry name" value="Multidrug resistance efflux transporter EmrE"/>
    <property type="match status" value="2"/>
</dbReference>
<dbReference type="InterPro" id="IPR000620">
    <property type="entry name" value="EamA_dom"/>
</dbReference>
<dbReference type="PANTHER" id="PTHR32322">
    <property type="entry name" value="INNER MEMBRANE TRANSPORTER"/>
    <property type="match status" value="1"/>
</dbReference>
<dbReference type="InterPro" id="IPR037185">
    <property type="entry name" value="EmrE-like"/>
</dbReference>
<dbReference type="PANTHER" id="PTHR32322:SF2">
    <property type="entry name" value="EAMA DOMAIN-CONTAINING PROTEIN"/>
    <property type="match status" value="1"/>
</dbReference>
<sequence>MRQSLAPFMILIAAMLWGTAGTAKSFASDVDSISMGVARLVIGGILLMAIAVVTRKMTFKGWPVRPLLIGGVAMALFQPFFFSAVELTGIAVGTVVSIGSAPVFSGMIEWLIFKVKPGRVWWLSTFLAITGCIILMFNTNAITVDPMGILAGLGAGVSFASFTMSNSRLVRTHDPIASVAMIFCLSALLLSPFLFINDMSWMTETNGLLVALHIGVLATALAYFLFSSGLTFVKSSTAVTLSLAEPLTASLLGVFLVGETLDTLSWVGLLMLLAGIVILVMQSRRSRQRTVNGRT</sequence>
<dbReference type="RefSeq" id="WP_072710873.1">
    <property type="nucleotide sequence ID" value="NZ_FRCF01000016.1"/>
</dbReference>
<feature type="transmembrane region" description="Helical" evidence="6">
    <location>
        <begin position="90"/>
        <end position="113"/>
    </location>
</feature>
<feature type="domain" description="EamA" evidence="7">
    <location>
        <begin position="7"/>
        <end position="136"/>
    </location>
</feature>
<dbReference type="STRING" id="1123231.SAMN02745189_02467"/>
<feature type="transmembrane region" description="Helical" evidence="6">
    <location>
        <begin position="208"/>
        <end position="226"/>
    </location>
</feature>
<feature type="transmembrane region" description="Helical" evidence="6">
    <location>
        <begin position="66"/>
        <end position="84"/>
    </location>
</feature>
<keyword evidence="5 6" id="KW-0472">Membrane</keyword>
<accession>A0A1M7K7M3</accession>
<comment type="subcellular location">
    <subcellularLocation>
        <location evidence="1">Endomembrane system</location>
        <topology evidence="1">Multi-pass membrane protein</topology>
    </subcellularLocation>
</comment>
<organism evidence="8 9">
    <name type="scientific">Lacicoccus alkaliphilus DSM 16010</name>
    <dbReference type="NCBI Taxonomy" id="1123231"/>
    <lineage>
        <taxon>Bacteria</taxon>
        <taxon>Bacillati</taxon>
        <taxon>Bacillota</taxon>
        <taxon>Bacilli</taxon>
        <taxon>Bacillales</taxon>
        <taxon>Salinicoccaceae</taxon>
        <taxon>Lacicoccus</taxon>
    </lineage>
</organism>
<evidence type="ECO:0000256" key="3">
    <source>
        <dbReference type="ARBA" id="ARBA00022692"/>
    </source>
</evidence>
<feature type="transmembrane region" description="Helical" evidence="6">
    <location>
        <begin position="37"/>
        <end position="54"/>
    </location>
</feature>
<reference evidence="8 9" key="1">
    <citation type="submission" date="2016-11" db="EMBL/GenBank/DDBJ databases">
        <authorList>
            <person name="Jaros S."/>
            <person name="Januszkiewicz K."/>
            <person name="Wedrychowicz H."/>
        </authorList>
    </citation>
    <scope>NUCLEOTIDE SEQUENCE [LARGE SCALE GENOMIC DNA]</scope>
    <source>
        <strain evidence="8 9">DSM 16010</strain>
    </source>
</reference>
<keyword evidence="4 6" id="KW-1133">Transmembrane helix</keyword>
<evidence type="ECO:0000313" key="9">
    <source>
        <dbReference type="Proteomes" id="UP000184206"/>
    </source>
</evidence>
<evidence type="ECO:0000256" key="6">
    <source>
        <dbReference type="SAM" id="Phobius"/>
    </source>
</evidence>
<dbReference type="OrthoDB" id="9787117at2"/>
<feature type="transmembrane region" description="Helical" evidence="6">
    <location>
        <begin position="120"/>
        <end position="141"/>
    </location>
</feature>
<dbReference type="AlphaFoldDB" id="A0A1M7K7M3"/>
<evidence type="ECO:0000256" key="4">
    <source>
        <dbReference type="ARBA" id="ARBA00022989"/>
    </source>
</evidence>
<evidence type="ECO:0000259" key="7">
    <source>
        <dbReference type="Pfam" id="PF00892"/>
    </source>
</evidence>
<evidence type="ECO:0000256" key="2">
    <source>
        <dbReference type="ARBA" id="ARBA00007362"/>
    </source>
</evidence>
<dbReference type="GO" id="GO:0016020">
    <property type="term" value="C:membrane"/>
    <property type="evidence" value="ECO:0007669"/>
    <property type="project" value="UniProtKB-SubCell"/>
</dbReference>
<feature type="transmembrane region" description="Helical" evidence="6">
    <location>
        <begin position="176"/>
        <end position="196"/>
    </location>
</feature>
<feature type="transmembrane region" description="Helical" evidence="6">
    <location>
        <begin position="263"/>
        <end position="281"/>
    </location>
</feature>
<evidence type="ECO:0000256" key="1">
    <source>
        <dbReference type="ARBA" id="ARBA00004127"/>
    </source>
</evidence>
<protein>
    <submittedName>
        <fullName evidence="8">Drug/metabolite transporter, DME family</fullName>
    </submittedName>
</protein>
<feature type="domain" description="EamA" evidence="7">
    <location>
        <begin position="147"/>
        <end position="280"/>
    </location>
</feature>
<feature type="transmembrane region" description="Helical" evidence="6">
    <location>
        <begin position="238"/>
        <end position="257"/>
    </location>
</feature>
<dbReference type="Proteomes" id="UP000184206">
    <property type="component" value="Unassembled WGS sequence"/>
</dbReference>
<gene>
    <name evidence="8" type="ORF">SAMN02745189_02467</name>
</gene>
<dbReference type="EMBL" id="FRCF01000016">
    <property type="protein sequence ID" value="SHM61280.1"/>
    <property type="molecule type" value="Genomic_DNA"/>
</dbReference>
<dbReference type="Pfam" id="PF00892">
    <property type="entry name" value="EamA"/>
    <property type="match status" value="2"/>
</dbReference>
<name>A0A1M7K7M3_9BACL</name>
<keyword evidence="3 6" id="KW-0812">Transmembrane</keyword>